<reference evidence="2" key="1">
    <citation type="submission" date="2020-02" db="EMBL/GenBank/DDBJ databases">
        <authorList>
            <person name="Meier V. D."/>
        </authorList>
    </citation>
    <scope>NUCLEOTIDE SEQUENCE</scope>
    <source>
        <strain evidence="2">AVDCRST_MAG63</strain>
    </source>
</reference>
<keyword evidence="2" id="KW-0413">Isomerase</keyword>
<dbReference type="Pfam" id="PF01261">
    <property type="entry name" value="AP_endonuc_2"/>
    <property type="match status" value="1"/>
</dbReference>
<dbReference type="PANTHER" id="PTHR12110">
    <property type="entry name" value="HYDROXYPYRUVATE ISOMERASE"/>
    <property type="match status" value="1"/>
</dbReference>
<feature type="domain" description="Xylose isomerase-like TIM barrel" evidence="1">
    <location>
        <begin position="34"/>
        <end position="236"/>
    </location>
</feature>
<dbReference type="GO" id="GO:0016853">
    <property type="term" value="F:isomerase activity"/>
    <property type="evidence" value="ECO:0007669"/>
    <property type="project" value="UniProtKB-KW"/>
</dbReference>
<dbReference type="Gene3D" id="3.20.20.150">
    <property type="entry name" value="Divalent-metal-dependent TIM barrel enzymes"/>
    <property type="match status" value="1"/>
</dbReference>
<dbReference type="EMBL" id="CADCTO010000155">
    <property type="protein sequence ID" value="CAA9235245.1"/>
    <property type="molecule type" value="Genomic_DNA"/>
</dbReference>
<gene>
    <name evidence="2" type="ORF">AVDCRST_MAG63-1157</name>
</gene>
<dbReference type="InterPro" id="IPR013022">
    <property type="entry name" value="Xyl_isomerase-like_TIM-brl"/>
</dbReference>
<dbReference type="InterPro" id="IPR050312">
    <property type="entry name" value="IolE/XylAMocC-like"/>
</dbReference>
<protein>
    <submittedName>
        <fullName evidence="2">Xylose isomerase domain protein TIM barrel</fullName>
    </submittedName>
</protein>
<organism evidence="2">
    <name type="scientific">uncultured Armatimonadetes bacterium</name>
    <dbReference type="NCBI Taxonomy" id="157466"/>
    <lineage>
        <taxon>Bacteria</taxon>
        <taxon>Bacillati</taxon>
        <taxon>Armatimonadota</taxon>
        <taxon>environmental samples</taxon>
    </lineage>
</organism>
<accession>A0A6J4HWE3</accession>
<dbReference type="AlphaFoldDB" id="A0A6J4HWE3"/>
<sequence length="237" mass="25623">MRLGGPVTVDGADPGRWIAALRSKGYTAAYCPVGDDASEDVVGAYADAAAAANIVIAEVGAWSNPLSPDNATRRAALDLCQRRLDLADRIGALCCVNIAGSRGAQWDGPHPDNLTDDTFERIVETVRAIIDAVKPTRACYTLETMPWMFPDSPDSYLRLIEAIDRPAFAAHLDPVNLICSPQRFFDNAAFLRECFAKLGPHIKGCHAKDIALSGKLTTHLDEVRPGQGGLDYVVFLR</sequence>
<dbReference type="InterPro" id="IPR036237">
    <property type="entry name" value="Xyl_isomerase-like_sf"/>
</dbReference>
<name>A0A6J4HWE3_9BACT</name>
<dbReference type="SUPFAM" id="SSF51658">
    <property type="entry name" value="Xylose isomerase-like"/>
    <property type="match status" value="1"/>
</dbReference>
<evidence type="ECO:0000259" key="1">
    <source>
        <dbReference type="Pfam" id="PF01261"/>
    </source>
</evidence>
<proteinExistence type="predicted"/>
<dbReference type="PANTHER" id="PTHR12110:SF21">
    <property type="entry name" value="XYLOSE ISOMERASE-LIKE TIM BARREL DOMAIN-CONTAINING PROTEIN"/>
    <property type="match status" value="1"/>
</dbReference>
<evidence type="ECO:0000313" key="2">
    <source>
        <dbReference type="EMBL" id="CAA9235245.1"/>
    </source>
</evidence>